<keyword evidence="2" id="KW-1185">Reference proteome</keyword>
<proteinExistence type="predicted"/>
<reference evidence="1 2" key="1">
    <citation type="submission" date="2017-04" db="EMBL/GenBank/DDBJ databases">
        <title>In vitro and in silico characterization of Lactobacillus paraplantarum D2-1, a starter culture for soymilk fermentation.</title>
        <authorList>
            <person name="Endo A."/>
            <person name="Sasaki F."/>
            <person name="Maeno S."/>
            <person name="Kanesaki Y."/>
            <person name="Kubota E."/>
            <person name="Torres G.A."/>
            <person name="Tomita S."/>
            <person name="Nakagawa J."/>
        </authorList>
    </citation>
    <scope>NUCLEOTIDE SEQUENCE [LARGE SCALE GENOMIC DNA]</scope>
    <source>
        <strain evidence="1 2">D2-1</strain>
    </source>
</reference>
<evidence type="ECO:0000313" key="2">
    <source>
        <dbReference type="Proteomes" id="UP000236162"/>
    </source>
</evidence>
<evidence type="ECO:0000313" key="1">
    <source>
        <dbReference type="EMBL" id="GBF02160.1"/>
    </source>
</evidence>
<protein>
    <recommendedName>
        <fullName evidence="3">Prophage protein</fullName>
    </recommendedName>
</protein>
<dbReference type="Proteomes" id="UP000236162">
    <property type="component" value="Unassembled WGS sequence"/>
</dbReference>
<organism evidence="1 2">
    <name type="scientific">Lactiplantibacillus paraplantarum</name>
    <dbReference type="NCBI Taxonomy" id="60520"/>
    <lineage>
        <taxon>Bacteria</taxon>
        <taxon>Bacillati</taxon>
        <taxon>Bacillota</taxon>
        <taxon>Bacilli</taxon>
        <taxon>Lactobacillales</taxon>
        <taxon>Lactobacillaceae</taxon>
        <taxon>Lactiplantibacillus</taxon>
    </lineage>
</organism>
<comment type="caution">
    <text evidence="1">The sequence shown here is derived from an EMBL/GenBank/DDBJ whole genome shotgun (WGS) entry which is preliminary data.</text>
</comment>
<dbReference type="EMBL" id="BDOR01000008">
    <property type="protein sequence ID" value="GBF02160.1"/>
    <property type="molecule type" value="Genomic_DNA"/>
</dbReference>
<dbReference type="RefSeq" id="WP_021732634.1">
    <property type="nucleotide sequence ID" value="NZ_AVAI01000159.1"/>
</dbReference>
<evidence type="ECO:0008006" key="3">
    <source>
        <dbReference type="Google" id="ProtNLM"/>
    </source>
</evidence>
<name>A0ABQ0NAR1_9LACO</name>
<gene>
    <name evidence="1" type="ORF">LPPLD21_01701</name>
</gene>
<sequence length="59" mass="6687">MIKLDVWSECDSAGIEWHDTIEVSADATDDEIEQEAKETALQHFEWGYDVIKNGDGDDD</sequence>
<accession>A0ABQ0NAR1</accession>